<dbReference type="EMBL" id="CP031320">
    <property type="protein sequence ID" value="AXK34367.1"/>
    <property type="molecule type" value="Genomic_DNA"/>
</dbReference>
<dbReference type="InterPro" id="IPR009057">
    <property type="entry name" value="Homeodomain-like_sf"/>
</dbReference>
<sequence length="223" mass="24576">MRADAQHNREQILRAARQIFVHEGPDAPLDVIARRAGVGVATLYRRFPTRDDLIRAVAADTLELLYEGVTRAAAEEGDPFEALRRFMHAALDLNIGAVMPSLFGRFEADRVLSEVRDAVDPLHDLMSRAQEAALLRADAAPGDVIFMIIRLTRPLPGGGFPEDGALAHRQLEIYIDGLRPSAAWPREERLPGPAIGVPWFRRIRARMAKGMAGVEGGERDSPS</sequence>
<dbReference type="InterPro" id="IPR036271">
    <property type="entry name" value="Tet_transcr_reg_TetR-rel_C_sf"/>
</dbReference>
<dbReference type="PROSITE" id="PS50977">
    <property type="entry name" value="HTH_TETR_2"/>
    <property type="match status" value="1"/>
</dbReference>
<accession>A0A345XRV1</accession>
<protein>
    <submittedName>
        <fullName evidence="6">TetR/AcrR family transcriptional regulator</fullName>
    </submittedName>
</protein>
<keyword evidence="1" id="KW-0805">Transcription regulation</keyword>
<dbReference type="AlphaFoldDB" id="A0A345XRV1"/>
<name>A0A345XRV1_9ACTN</name>
<evidence type="ECO:0000256" key="4">
    <source>
        <dbReference type="PROSITE-ProRule" id="PRU00335"/>
    </source>
</evidence>
<evidence type="ECO:0000313" key="7">
    <source>
        <dbReference type="Proteomes" id="UP000254425"/>
    </source>
</evidence>
<keyword evidence="2 4" id="KW-0238">DNA-binding</keyword>
<feature type="domain" description="HTH tetR-type" evidence="5">
    <location>
        <begin position="6"/>
        <end position="65"/>
    </location>
</feature>
<dbReference type="Proteomes" id="UP000254425">
    <property type="component" value="Chromosome"/>
</dbReference>
<dbReference type="Gene3D" id="1.10.357.10">
    <property type="entry name" value="Tetracycline Repressor, domain 2"/>
    <property type="match status" value="1"/>
</dbReference>
<evidence type="ECO:0000256" key="3">
    <source>
        <dbReference type="ARBA" id="ARBA00023163"/>
    </source>
</evidence>
<dbReference type="PANTHER" id="PTHR30055:SF234">
    <property type="entry name" value="HTH-TYPE TRANSCRIPTIONAL REGULATOR BETI"/>
    <property type="match status" value="1"/>
</dbReference>
<dbReference type="SUPFAM" id="SSF46689">
    <property type="entry name" value="Homeodomain-like"/>
    <property type="match status" value="1"/>
</dbReference>
<dbReference type="PANTHER" id="PTHR30055">
    <property type="entry name" value="HTH-TYPE TRANSCRIPTIONAL REGULATOR RUTR"/>
    <property type="match status" value="1"/>
</dbReference>
<reference evidence="6 7" key="1">
    <citation type="submission" date="2018-07" db="EMBL/GenBank/DDBJ databases">
        <title>Draft genome of the type strain Streptomyces armeniacus ATCC 15676.</title>
        <authorList>
            <person name="Labana P."/>
            <person name="Gosse J.T."/>
            <person name="Boddy C.N."/>
        </authorList>
    </citation>
    <scope>NUCLEOTIDE SEQUENCE [LARGE SCALE GENOMIC DNA]</scope>
    <source>
        <strain evidence="6 7">ATCC 15676</strain>
    </source>
</reference>
<evidence type="ECO:0000313" key="6">
    <source>
        <dbReference type="EMBL" id="AXK34367.1"/>
    </source>
</evidence>
<proteinExistence type="predicted"/>
<evidence type="ECO:0000256" key="1">
    <source>
        <dbReference type="ARBA" id="ARBA00023015"/>
    </source>
</evidence>
<dbReference type="SUPFAM" id="SSF48498">
    <property type="entry name" value="Tetracyclin repressor-like, C-terminal domain"/>
    <property type="match status" value="1"/>
</dbReference>
<dbReference type="Pfam" id="PF00440">
    <property type="entry name" value="TetR_N"/>
    <property type="match status" value="1"/>
</dbReference>
<dbReference type="InterPro" id="IPR050109">
    <property type="entry name" value="HTH-type_TetR-like_transc_reg"/>
</dbReference>
<keyword evidence="3" id="KW-0804">Transcription</keyword>
<feature type="DNA-binding region" description="H-T-H motif" evidence="4">
    <location>
        <begin position="28"/>
        <end position="47"/>
    </location>
</feature>
<dbReference type="InterPro" id="IPR001647">
    <property type="entry name" value="HTH_TetR"/>
</dbReference>
<dbReference type="KEGG" id="sarm:DVA86_18655"/>
<evidence type="ECO:0000256" key="2">
    <source>
        <dbReference type="ARBA" id="ARBA00023125"/>
    </source>
</evidence>
<organism evidence="6 7">
    <name type="scientific">Streptomyces armeniacus</name>
    <dbReference type="NCBI Taxonomy" id="83291"/>
    <lineage>
        <taxon>Bacteria</taxon>
        <taxon>Bacillati</taxon>
        <taxon>Actinomycetota</taxon>
        <taxon>Actinomycetes</taxon>
        <taxon>Kitasatosporales</taxon>
        <taxon>Streptomycetaceae</taxon>
        <taxon>Streptomyces</taxon>
    </lineage>
</organism>
<dbReference type="PRINTS" id="PR00455">
    <property type="entry name" value="HTHTETR"/>
</dbReference>
<dbReference type="Pfam" id="PF21597">
    <property type="entry name" value="TetR_C_43"/>
    <property type="match status" value="1"/>
</dbReference>
<gene>
    <name evidence="6" type="ORF">DVA86_18655</name>
</gene>
<dbReference type="InterPro" id="IPR049445">
    <property type="entry name" value="TetR_SbtR-like_C"/>
</dbReference>
<keyword evidence="7" id="KW-1185">Reference proteome</keyword>
<dbReference type="RefSeq" id="WP_208879759.1">
    <property type="nucleotide sequence ID" value="NZ_CP031320.1"/>
</dbReference>
<dbReference type="GO" id="GO:0003700">
    <property type="term" value="F:DNA-binding transcription factor activity"/>
    <property type="evidence" value="ECO:0007669"/>
    <property type="project" value="TreeGrafter"/>
</dbReference>
<dbReference type="GO" id="GO:0000976">
    <property type="term" value="F:transcription cis-regulatory region binding"/>
    <property type="evidence" value="ECO:0007669"/>
    <property type="project" value="TreeGrafter"/>
</dbReference>
<evidence type="ECO:0000259" key="5">
    <source>
        <dbReference type="PROSITE" id="PS50977"/>
    </source>
</evidence>